<comment type="cofactor">
    <cofactor evidence="1 11">
        <name>pyridoxal 5'-phosphate</name>
        <dbReference type="ChEBI" id="CHEBI:597326"/>
    </cofactor>
</comment>
<dbReference type="Gene3D" id="3.40.50.2000">
    <property type="entry name" value="Glycogen Phosphorylase B"/>
    <property type="match status" value="2"/>
</dbReference>
<dbReference type="SUPFAM" id="SSF53756">
    <property type="entry name" value="UDP-Glycosyltransferase/glycogen phosphorylase"/>
    <property type="match status" value="1"/>
</dbReference>
<dbReference type="PANTHER" id="PTHR11468:SF3">
    <property type="entry name" value="GLYCOGEN PHOSPHORYLASE, LIVER FORM"/>
    <property type="match status" value="1"/>
</dbReference>
<evidence type="ECO:0000256" key="9">
    <source>
        <dbReference type="ARBA" id="ARBA00037413"/>
    </source>
</evidence>
<evidence type="ECO:0000256" key="1">
    <source>
        <dbReference type="ARBA" id="ARBA00001933"/>
    </source>
</evidence>
<dbReference type="NCBIfam" id="TIGR02093">
    <property type="entry name" value="P_ylase"/>
    <property type="match status" value="1"/>
</dbReference>
<dbReference type="Proteomes" id="UP000031668">
    <property type="component" value="Unassembled WGS sequence"/>
</dbReference>
<evidence type="ECO:0000256" key="4">
    <source>
        <dbReference type="ARBA" id="ARBA00022676"/>
    </source>
</evidence>
<evidence type="ECO:0000256" key="6">
    <source>
        <dbReference type="ARBA" id="ARBA00022898"/>
    </source>
</evidence>
<evidence type="ECO:0000256" key="8">
    <source>
        <dbReference type="ARBA" id="ARBA00036074"/>
    </source>
</evidence>
<dbReference type="GO" id="GO:0030170">
    <property type="term" value="F:pyridoxal phosphate binding"/>
    <property type="evidence" value="ECO:0007669"/>
    <property type="project" value="InterPro"/>
</dbReference>
<dbReference type="OMA" id="GIEPCRC"/>
<protein>
    <recommendedName>
        <fullName evidence="11">Alpha-1,4 glucan phosphorylase</fullName>
        <ecNumber evidence="11">2.4.1.1</ecNumber>
    </recommendedName>
</protein>
<dbReference type="PANTHER" id="PTHR11468">
    <property type="entry name" value="GLYCOGEN PHOSPHORYLASE"/>
    <property type="match status" value="1"/>
</dbReference>
<evidence type="ECO:0000313" key="13">
    <source>
        <dbReference type="Proteomes" id="UP000031668"/>
    </source>
</evidence>
<comment type="caution">
    <text evidence="12">The sequence shown here is derived from an EMBL/GenBank/DDBJ whole genome shotgun (WGS) entry which is preliminary data.</text>
</comment>
<keyword evidence="6 11" id="KW-0663">Pyridoxal phosphate</keyword>
<keyword evidence="13" id="KW-1185">Reference proteome</keyword>
<keyword evidence="3" id="KW-0321">Glycogen metabolism</keyword>
<dbReference type="EMBL" id="JWZT01002965">
    <property type="protein sequence ID" value="KII68102.1"/>
    <property type="molecule type" value="Genomic_DNA"/>
</dbReference>
<comment type="similarity">
    <text evidence="2 11">Belongs to the glycogen phosphorylase family.</text>
</comment>
<keyword evidence="7 11" id="KW-0119">Carbohydrate metabolism</keyword>
<dbReference type="InterPro" id="IPR011833">
    <property type="entry name" value="Glycg_phsphrylas"/>
</dbReference>
<evidence type="ECO:0000256" key="7">
    <source>
        <dbReference type="ARBA" id="ARBA00023277"/>
    </source>
</evidence>
<dbReference type="EC" id="2.4.1.1" evidence="11"/>
<evidence type="ECO:0000256" key="2">
    <source>
        <dbReference type="ARBA" id="ARBA00006047"/>
    </source>
</evidence>
<sequence length="609" mass="70489">MSVKPKTDAEKRRQLSVRRIPLIEGLKSIKSTFNRHLHFTVIKDRNVATTNDYYLALAHTVLDNMVGRWIQTKQRHFEVDPKRVYYISLEFYMSRSLTNAMINLGIADECDSAMYSLGLDMEELEDSEQDAGLGNGGLGRLAACFLDSMATLEYPALGYGLRYEYGLFKQLVKNFEQVEAPDDWLKKGSPWELPRPEHQYPVHFYGTVECDSDGFNYRIVDPETVIAAAYDLPVPGFGRKAVNTLRLWSARSTKNFDLGYFNHGDYIKAVLDRNKAENITKVLYPNDNFFIGKELRLKQEYFLVSATLQDIIRRYKIPGRVGFDQFPDKVAIQLNDTHPSLAIPELMRLLVDEEHVPWDKAWKITQKTFAYTNHTVLPEALEKWPVDMLEKLLPRILIIIYAINHQHIQSLLKLFPKDTERIRRMSIIEETPIKSVNMAVLSIVCSHTINGVSKLHTNILKNEIFKDFYDIWPMKFQNKTNGITPRRWLLQCNPGLVDLICEKIGEGWITDLFELKRLLALADDPKFLARLGEIKYQNKIKFAAYVKKTYGIDIDPTSIFDVQVKRIHEYKRQLMNCLYIITLYNRIKHNPKGNHTPRTVMIGGKVGMI</sequence>
<evidence type="ECO:0000256" key="3">
    <source>
        <dbReference type="ARBA" id="ARBA00022600"/>
    </source>
</evidence>
<comment type="catalytic activity">
    <reaction evidence="8">
        <text>[(1-&gt;4)-alpha-D-glucosyl](n) + phosphate = [(1-&gt;4)-alpha-D-glucosyl](n-1) + alpha-D-glucose 1-phosphate</text>
        <dbReference type="Rhea" id="RHEA:41732"/>
        <dbReference type="Rhea" id="RHEA-COMP:9584"/>
        <dbReference type="Rhea" id="RHEA-COMP:9586"/>
        <dbReference type="ChEBI" id="CHEBI:15444"/>
        <dbReference type="ChEBI" id="CHEBI:43474"/>
        <dbReference type="ChEBI" id="CHEBI:58601"/>
        <dbReference type="EC" id="2.4.1.1"/>
    </reaction>
    <physiologicalReaction direction="left-to-right" evidence="8">
        <dbReference type="Rhea" id="RHEA:41733"/>
    </physiologicalReaction>
</comment>
<dbReference type="PIRSF" id="PIRSF000460">
    <property type="entry name" value="Pprylas_GlgP"/>
    <property type="match status" value="1"/>
</dbReference>
<dbReference type="GO" id="GO:0005980">
    <property type="term" value="P:glycogen catabolic process"/>
    <property type="evidence" value="ECO:0007669"/>
    <property type="project" value="TreeGrafter"/>
</dbReference>
<reference evidence="12 13" key="1">
    <citation type="journal article" date="2014" name="Genome Biol. Evol.">
        <title>The genome of the myxosporean Thelohanellus kitauei shows adaptations to nutrient acquisition within its fish host.</title>
        <authorList>
            <person name="Yang Y."/>
            <person name="Xiong J."/>
            <person name="Zhou Z."/>
            <person name="Huo F."/>
            <person name="Miao W."/>
            <person name="Ran C."/>
            <person name="Liu Y."/>
            <person name="Zhang J."/>
            <person name="Feng J."/>
            <person name="Wang M."/>
            <person name="Wang M."/>
            <person name="Wang L."/>
            <person name="Yao B."/>
        </authorList>
    </citation>
    <scope>NUCLEOTIDE SEQUENCE [LARGE SCALE GENOMIC DNA]</scope>
    <source>
        <strain evidence="12">Wuqing</strain>
    </source>
</reference>
<dbReference type="FunFam" id="3.40.50.2000:FF:000149">
    <property type="entry name" value="Glycogen phosphorylase, muscle form"/>
    <property type="match status" value="1"/>
</dbReference>
<evidence type="ECO:0000256" key="5">
    <source>
        <dbReference type="ARBA" id="ARBA00022679"/>
    </source>
</evidence>
<gene>
    <name evidence="12" type="ORF">RF11_06309</name>
</gene>
<dbReference type="InterPro" id="IPR000811">
    <property type="entry name" value="Glyco_trans_35"/>
</dbReference>
<comment type="subunit">
    <text evidence="10">Homodimer; enzymatically active. Interacts with PPP1R3B; recruits the phosphatase PP1 which dephosphorylates and inactivates PYGL/glycogen phosphorylase.</text>
</comment>
<proteinExistence type="inferred from homology"/>
<organism evidence="12 13">
    <name type="scientific">Thelohanellus kitauei</name>
    <name type="common">Myxosporean</name>
    <dbReference type="NCBI Taxonomy" id="669202"/>
    <lineage>
        <taxon>Eukaryota</taxon>
        <taxon>Metazoa</taxon>
        <taxon>Cnidaria</taxon>
        <taxon>Myxozoa</taxon>
        <taxon>Myxosporea</taxon>
        <taxon>Bivalvulida</taxon>
        <taxon>Platysporina</taxon>
        <taxon>Myxobolidae</taxon>
        <taxon>Thelohanellus</taxon>
    </lineage>
</organism>
<dbReference type="GO" id="GO:0008184">
    <property type="term" value="F:glycogen phosphorylase activity"/>
    <property type="evidence" value="ECO:0007669"/>
    <property type="project" value="InterPro"/>
</dbReference>
<evidence type="ECO:0000256" key="10">
    <source>
        <dbReference type="ARBA" id="ARBA00046783"/>
    </source>
</evidence>
<accession>A0A0C2N2M3</accession>
<keyword evidence="5 11" id="KW-0808">Transferase</keyword>
<dbReference type="OrthoDB" id="9215500at2759"/>
<keyword evidence="4 11" id="KW-0328">Glycosyltransferase</keyword>
<comment type="function">
    <text evidence="9 11">Allosteric enzyme that catalyzes the rate-limiting step in glycogen catabolism, the phosphorolytic cleavage of glycogen to produce glucose-1-phosphate, and plays a central role in maintaining cellular and organismal glucose homeostasis.</text>
</comment>
<dbReference type="AlphaFoldDB" id="A0A0C2N2M3"/>
<dbReference type="Pfam" id="PF00343">
    <property type="entry name" value="Phosphorylase"/>
    <property type="match status" value="1"/>
</dbReference>
<dbReference type="GO" id="GO:0005737">
    <property type="term" value="C:cytoplasm"/>
    <property type="evidence" value="ECO:0007669"/>
    <property type="project" value="TreeGrafter"/>
</dbReference>
<evidence type="ECO:0000313" key="12">
    <source>
        <dbReference type="EMBL" id="KII68102.1"/>
    </source>
</evidence>
<name>A0A0C2N2M3_THEKT</name>
<evidence type="ECO:0000256" key="11">
    <source>
        <dbReference type="RuleBase" id="RU000587"/>
    </source>
</evidence>